<gene>
    <name evidence="2" type="ORF">INT46_005623</name>
</gene>
<protein>
    <recommendedName>
        <fullName evidence="1">Reverse transcriptase zinc-binding domain-containing protein</fullName>
    </recommendedName>
</protein>
<reference evidence="2" key="1">
    <citation type="submission" date="2020-12" db="EMBL/GenBank/DDBJ databases">
        <title>Metabolic potential, ecology and presence of endohyphal bacteria is reflected in genomic diversity of Mucoromycotina.</title>
        <authorList>
            <person name="Muszewska A."/>
            <person name="Okrasinska A."/>
            <person name="Steczkiewicz K."/>
            <person name="Drgas O."/>
            <person name="Orlowska M."/>
            <person name="Perlinska-Lenart U."/>
            <person name="Aleksandrzak-Piekarczyk T."/>
            <person name="Szatraj K."/>
            <person name="Zielenkiewicz U."/>
            <person name="Pilsyk S."/>
            <person name="Malc E."/>
            <person name="Mieczkowski P."/>
            <person name="Kruszewska J.S."/>
            <person name="Biernat P."/>
            <person name="Pawlowska J."/>
        </authorList>
    </citation>
    <scope>NUCLEOTIDE SEQUENCE</scope>
    <source>
        <strain evidence="2">CBS 226.32</strain>
    </source>
</reference>
<sequence>PSPVDVREDFGGGPFNWSLDFVSKSGAPAPVKILSYADDLEVFLSSPEEWSVLVSVLDLYGRASNAKVNIDKTVLVSLSGVAHSAWIDLAQVAGLQWHDAQSSGAVRYLGYPLYHTESQLQDYLDGVLVKVQRHSNILKQRNLSIRGAGLVANSLLLSKVYHVLRVVPGGRVTESWVKALKKVIREYLVSFRPGVAWSTLCLPRKFGGVGLVDIADQSLALHLIYLQRLLRPSSSSDFVTAWLVYAFQIYSGHKSILPWLSFPDKYKSRVSSVPVLKHLNKLLLKLPKLVPNSNWSSRWFLDFPLCCILGPVPSVSSFVDAQSLAPRYLLSDICTWQPDLGIVDVVTRRYELPRVLQSVDYAIHGLWGRPPTLAFTPLIASKIVLSQDNYYAMPRSVGATSWLPDCSHWCISNSSRSSVPVARISLGALRRYWHPVRDTITSRIGPPLKLPSHLLLSPASWRLFWSLSLPAKAFTPWWRLLHDRIGHRSWCHRIVPDKVLSPVCALCGIASEDLYHFVVGCPYKADYWRDVVSLLSLQDLLPTSLCIWTALTGFCSLDMVELDEDVLVALGAAYTTLWKYHWRSVIDTEPWIPSVVLNMVRQDHGSLFHSLF</sequence>
<keyword evidence="3" id="KW-1185">Reference proteome</keyword>
<dbReference type="InterPro" id="IPR026960">
    <property type="entry name" value="RVT-Znf"/>
</dbReference>
<comment type="caution">
    <text evidence="2">The sequence shown here is derived from an EMBL/GenBank/DDBJ whole genome shotgun (WGS) entry which is preliminary data.</text>
</comment>
<evidence type="ECO:0000313" key="3">
    <source>
        <dbReference type="Proteomes" id="UP000650833"/>
    </source>
</evidence>
<feature type="non-terminal residue" evidence="2">
    <location>
        <position position="1"/>
    </location>
</feature>
<proteinExistence type="predicted"/>
<dbReference type="Pfam" id="PF13966">
    <property type="entry name" value="zf-RVT"/>
    <property type="match status" value="1"/>
</dbReference>
<accession>A0A8H7USS7</accession>
<dbReference type="PANTHER" id="PTHR33116:SF78">
    <property type="entry name" value="OS12G0587133 PROTEIN"/>
    <property type="match status" value="1"/>
</dbReference>
<organism evidence="2 3">
    <name type="scientific">Mucor plumbeus</name>
    <dbReference type="NCBI Taxonomy" id="97098"/>
    <lineage>
        <taxon>Eukaryota</taxon>
        <taxon>Fungi</taxon>
        <taxon>Fungi incertae sedis</taxon>
        <taxon>Mucoromycota</taxon>
        <taxon>Mucoromycotina</taxon>
        <taxon>Mucoromycetes</taxon>
        <taxon>Mucorales</taxon>
        <taxon>Mucorineae</taxon>
        <taxon>Mucoraceae</taxon>
        <taxon>Mucor</taxon>
    </lineage>
</organism>
<feature type="non-terminal residue" evidence="2">
    <location>
        <position position="612"/>
    </location>
</feature>
<dbReference type="PANTHER" id="PTHR33116">
    <property type="entry name" value="REVERSE TRANSCRIPTASE ZINC-BINDING DOMAIN-CONTAINING PROTEIN-RELATED-RELATED"/>
    <property type="match status" value="1"/>
</dbReference>
<evidence type="ECO:0000259" key="1">
    <source>
        <dbReference type="Pfam" id="PF13966"/>
    </source>
</evidence>
<dbReference type="EMBL" id="JAEPRC010001536">
    <property type="protein sequence ID" value="KAG2189549.1"/>
    <property type="molecule type" value="Genomic_DNA"/>
</dbReference>
<feature type="domain" description="Reverse transcriptase zinc-binding" evidence="1">
    <location>
        <begin position="460"/>
        <end position="528"/>
    </location>
</feature>
<dbReference type="AlphaFoldDB" id="A0A8H7USS7"/>
<dbReference type="Proteomes" id="UP000650833">
    <property type="component" value="Unassembled WGS sequence"/>
</dbReference>
<name>A0A8H7USS7_9FUNG</name>
<evidence type="ECO:0000313" key="2">
    <source>
        <dbReference type="EMBL" id="KAG2189549.1"/>
    </source>
</evidence>
<dbReference type="OrthoDB" id="2417874at2759"/>